<dbReference type="InterPro" id="IPR051486">
    <property type="entry name" value="Hcy_S-methyltransferase"/>
</dbReference>
<dbReference type="PANTHER" id="PTHR46015:SF1">
    <property type="entry name" value="HOMOCYSTEINE S-METHYLTRANSFERASE-LIKE ISOFORM 1"/>
    <property type="match status" value="1"/>
</dbReference>
<organism evidence="7">
    <name type="scientific">Guillardia theta</name>
    <name type="common">Cryptophyte</name>
    <name type="synonym">Cryptomonas phi</name>
    <dbReference type="NCBI Taxonomy" id="55529"/>
    <lineage>
        <taxon>Eukaryota</taxon>
        <taxon>Cryptophyceae</taxon>
        <taxon>Pyrenomonadales</taxon>
        <taxon>Geminigeraceae</taxon>
        <taxon>Guillardia</taxon>
    </lineage>
</organism>
<dbReference type="GO" id="GO:0032259">
    <property type="term" value="P:methylation"/>
    <property type="evidence" value="ECO:0007669"/>
    <property type="project" value="UniProtKB-KW"/>
</dbReference>
<dbReference type="Gene3D" id="3.20.20.330">
    <property type="entry name" value="Homocysteine-binding-like domain"/>
    <property type="match status" value="1"/>
</dbReference>
<dbReference type="NCBIfam" id="NF007020">
    <property type="entry name" value="PRK09485.1"/>
    <property type="match status" value="1"/>
</dbReference>
<keyword evidence="3 5" id="KW-0479">Metal-binding</keyword>
<dbReference type="InterPro" id="IPR003726">
    <property type="entry name" value="HCY_dom"/>
</dbReference>
<evidence type="ECO:0000256" key="3">
    <source>
        <dbReference type="ARBA" id="ARBA00022723"/>
    </source>
</evidence>
<name>A0A7S4KTD2_GUITH</name>
<dbReference type="GO" id="GO:0008898">
    <property type="term" value="F:S-adenosylmethionine-homocysteine S-methyltransferase activity"/>
    <property type="evidence" value="ECO:0007669"/>
    <property type="project" value="TreeGrafter"/>
</dbReference>
<evidence type="ECO:0000256" key="1">
    <source>
        <dbReference type="ARBA" id="ARBA00022603"/>
    </source>
</evidence>
<protein>
    <recommendedName>
        <fullName evidence="6">Hcy-binding domain-containing protein</fullName>
    </recommendedName>
</protein>
<accession>A0A7S4KTD2</accession>
<dbReference type="PROSITE" id="PS50970">
    <property type="entry name" value="HCY"/>
    <property type="match status" value="1"/>
</dbReference>
<evidence type="ECO:0000256" key="2">
    <source>
        <dbReference type="ARBA" id="ARBA00022679"/>
    </source>
</evidence>
<dbReference type="SUPFAM" id="SSF82282">
    <property type="entry name" value="Homocysteine S-methyltransferase"/>
    <property type="match status" value="1"/>
</dbReference>
<evidence type="ECO:0000256" key="4">
    <source>
        <dbReference type="ARBA" id="ARBA00022833"/>
    </source>
</evidence>
<feature type="domain" description="Hcy-binding" evidence="6">
    <location>
        <begin position="7"/>
        <end position="327"/>
    </location>
</feature>
<dbReference type="PANTHER" id="PTHR46015">
    <property type="entry name" value="ZGC:172121"/>
    <property type="match status" value="1"/>
</dbReference>
<dbReference type="GO" id="GO:0033528">
    <property type="term" value="P:S-methylmethionine cycle"/>
    <property type="evidence" value="ECO:0007669"/>
    <property type="project" value="TreeGrafter"/>
</dbReference>
<feature type="binding site" evidence="5">
    <location>
        <position position="312"/>
    </location>
    <ligand>
        <name>Zn(2+)</name>
        <dbReference type="ChEBI" id="CHEBI:29105"/>
    </ligand>
</feature>
<evidence type="ECO:0000259" key="6">
    <source>
        <dbReference type="PROSITE" id="PS50970"/>
    </source>
</evidence>
<sequence length="329" mass="36361">MADIGSRFRRAISDRTNPLILDGGLATQMESYGADLSGHLWSARLLRDDPALIKRTHAAFYMAGSDLATSASYQATVAGFVRAGNSAEEGERLLRSSIRLLKEARDEAWRKIQAEGGEGGRMKPFAAASVGCYGASLADGSEYTGIYDIGKEEVKAFHLERLKLLVKEEPDVLAFETIPNLMEVEAILDVLNHQDVSSSEIPAWISVCCRSDECLSSGEPVDDFVRLVAARSPATRQLVAVGVNCLHPRYVEKILERMKVGSKLALVVYANKGEEWDAEEKRWMPGTATEDDEYCRMAEMWRSMGANMIGGCCRTSVDTIRMLRQKLVR</sequence>
<proteinExistence type="predicted"/>
<feature type="binding site" evidence="5">
    <location>
        <position position="313"/>
    </location>
    <ligand>
        <name>Zn(2+)</name>
        <dbReference type="ChEBI" id="CHEBI:29105"/>
    </ligand>
</feature>
<evidence type="ECO:0000256" key="5">
    <source>
        <dbReference type="PROSITE-ProRule" id="PRU00333"/>
    </source>
</evidence>
<comment type="cofactor">
    <cofactor evidence="5">
        <name>Zn(2+)</name>
        <dbReference type="ChEBI" id="CHEBI:29105"/>
    </cofactor>
</comment>
<keyword evidence="2 5" id="KW-0808">Transferase</keyword>
<keyword evidence="1 5" id="KW-0489">Methyltransferase</keyword>
<dbReference type="GO" id="GO:0046872">
    <property type="term" value="F:metal ion binding"/>
    <property type="evidence" value="ECO:0007669"/>
    <property type="project" value="UniProtKB-KW"/>
</dbReference>
<dbReference type="GO" id="GO:0009086">
    <property type="term" value="P:methionine biosynthetic process"/>
    <property type="evidence" value="ECO:0007669"/>
    <property type="project" value="TreeGrafter"/>
</dbReference>
<reference evidence="7" key="1">
    <citation type="submission" date="2021-01" db="EMBL/GenBank/DDBJ databases">
        <authorList>
            <person name="Corre E."/>
            <person name="Pelletier E."/>
            <person name="Niang G."/>
            <person name="Scheremetjew M."/>
            <person name="Finn R."/>
            <person name="Kale V."/>
            <person name="Holt S."/>
            <person name="Cochrane G."/>
            <person name="Meng A."/>
            <person name="Brown T."/>
            <person name="Cohen L."/>
        </authorList>
    </citation>
    <scope>NUCLEOTIDE SEQUENCE</scope>
    <source>
        <strain evidence="7">CCMP 2712</strain>
    </source>
</reference>
<dbReference type="Pfam" id="PF02574">
    <property type="entry name" value="S-methyl_trans"/>
    <property type="match status" value="1"/>
</dbReference>
<gene>
    <name evidence="7" type="ORF">GTHE00462_LOCUS18027</name>
</gene>
<dbReference type="AlphaFoldDB" id="A0A7S4KTD2"/>
<dbReference type="EMBL" id="HBKN01022958">
    <property type="protein sequence ID" value="CAE2304869.1"/>
    <property type="molecule type" value="Transcribed_RNA"/>
</dbReference>
<keyword evidence="4 5" id="KW-0862">Zinc</keyword>
<evidence type="ECO:0000313" key="7">
    <source>
        <dbReference type="EMBL" id="CAE2304869.1"/>
    </source>
</evidence>
<dbReference type="InterPro" id="IPR036589">
    <property type="entry name" value="HCY_dom_sf"/>
</dbReference>
<feature type="binding site" evidence="5">
    <location>
        <position position="245"/>
    </location>
    <ligand>
        <name>Zn(2+)</name>
        <dbReference type="ChEBI" id="CHEBI:29105"/>
    </ligand>
</feature>
<dbReference type="FunFam" id="3.20.20.330:FF:000002">
    <property type="entry name" value="Homocysteine S-methyltransferase"/>
    <property type="match status" value="1"/>
</dbReference>